<reference evidence="1" key="1">
    <citation type="submission" date="2022-04" db="EMBL/GenBank/DDBJ databases">
        <title>Genome of the entomopathogenic fungus Entomophthora muscae.</title>
        <authorList>
            <person name="Elya C."/>
            <person name="Lovett B.R."/>
            <person name="Lee E."/>
            <person name="Macias A.M."/>
            <person name="Hajek A.E."/>
            <person name="De Bivort B.L."/>
            <person name="Kasson M.T."/>
            <person name="De Fine Licht H.H."/>
            <person name="Stajich J.E."/>
        </authorList>
    </citation>
    <scope>NUCLEOTIDE SEQUENCE</scope>
    <source>
        <strain evidence="1">Berkeley</strain>
    </source>
</reference>
<sequence length="202" mass="21689">METGIFYHPGRCLPLPRRRLPPSASLPAPSLPPASPPPVTCLPRLAPVDPLPVLSLPASLPPAPTCQPPARLLPATRAPSLLSADPPPASHPLACLLPATQLSTWALPATCLPTPPPADLLLAVTVENQMKGITRPRKTRNQQRTATKPLREIDGLNAVIDKKQVKAGVAQIALENLDLPYFYPNNYDKKITCYTLFDDGST</sequence>
<evidence type="ECO:0000313" key="2">
    <source>
        <dbReference type="Proteomes" id="UP001165960"/>
    </source>
</evidence>
<accession>A0ACC2SNP3</accession>
<dbReference type="Proteomes" id="UP001165960">
    <property type="component" value="Unassembled WGS sequence"/>
</dbReference>
<evidence type="ECO:0000313" key="1">
    <source>
        <dbReference type="EMBL" id="KAJ9063884.1"/>
    </source>
</evidence>
<keyword evidence="2" id="KW-1185">Reference proteome</keyword>
<name>A0ACC2SNP3_9FUNG</name>
<comment type="caution">
    <text evidence="1">The sequence shown here is derived from an EMBL/GenBank/DDBJ whole genome shotgun (WGS) entry which is preliminary data.</text>
</comment>
<organism evidence="1 2">
    <name type="scientific">Entomophthora muscae</name>
    <dbReference type="NCBI Taxonomy" id="34485"/>
    <lineage>
        <taxon>Eukaryota</taxon>
        <taxon>Fungi</taxon>
        <taxon>Fungi incertae sedis</taxon>
        <taxon>Zoopagomycota</taxon>
        <taxon>Entomophthoromycotina</taxon>
        <taxon>Entomophthoromycetes</taxon>
        <taxon>Entomophthorales</taxon>
        <taxon>Entomophthoraceae</taxon>
        <taxon>Entomophthora</taxon>
    </lineage>
</organism>
<dbReference type="EMBL" id="QTSX02004604">
    <property type="protein sequence ID" value="KAJ9063884.1"/>
    <property type="molecule type" value="Genomic_DNA"/>
</dbReference>
<protein>
    <submittedName>
        <fullName evidence="1">Uncharacterized protein</fullName>
    </submittedName>
</protein>
<gene>
    <name evidence="1" type="ORF">DSO57_1036284</name>
</gene>
<proteinExistence type="predicted"/>